<dbReference type="STRING" id="59895.A0A103YIR1"/>
<dbReference type="PANTHER" id="PTHR12555">
    <property type="entry name" value="UBIQUITIN FUSION DEGRADATON PROTEIN 1"/>
    <property type="match status" value="1"/>
</dbReference>
<evidence type="ECO:0008006" key="8">
    <source>
        <dbReference type="Google" id="ProtNLM"/>
    </source>
</evidence>
<evidence type="ECO:0000256" key="1">
    <source>
        <dbReference type="ARBA" id="ARBA00006043"/>
    </source>
</evidence>
<reference evidence="6 7" key="1">
    <citation type="journal article" date="2016" name="Sci. Rep.">
        <title>The genome sequence of the outbreeding globe artichoke constructed de novo incorporating a phase-aware low-pass sequencing strategy of F1 progeny.</title>
        <authorList>
            <person name="Scaglione D."/>
            <person name="Reyes-Chin-Wo S."/>
            <person name="Acquadro A."/>
            <person name="Froenicke L."/>
            <person name="Portis E."/>
            <person name="Beitel C."/>
            <person name="Tirone M."/>
            <person name="Mauro R."/>
            <person name="Lo Monaco A."/>
            <person name="Mauromicale G."/>
            <person name="Faccioli P."/>
            <person name="Cattivelli L."/>
            <person name="Rieseberg L."/>
            <person name="Michelmore R."/>
            <person name="Lanteri S."/>
        </authorList>
    </citation>
    <scope>NUCLEOTIDE SEQUENCE [LARGE SCALE GENOMIC DNA]</scope>
    <source>
        <strain evidence="6">2C</strain>
    </source>
</reference>
<evidence type="ECO:0000256" key="2">
    <source>
        <dbReference type="ARBA" id="ARBA00022786"/>
    </source>
</evidence>
<dbReference type="GO" id="GO:0036503">
    <property type="term" value="P:ERAD pathway"/>
    <property type="evidence" value="ECO:0007669"/>
    <property type="project" value="TreeGrafter"/>
</dbReference>
<keyword evidence="7" id="KW-1185">Reference proteome</keyword>
<dbReference type="InterPro" id="IPR055417">
    <property type="entry name" value="UFD1_N1"/>
</dbReference>
<feature type="domain" description="Ubiquitin fusion degradation protein UFD1 N-terminal subdomain 2" evidence="5">
    <location>
        <begin position="109"/>
        <end position="184"/>
    </location>
</feature>
<dbReference type="Pfam" id="PF03152">
    <property type="entry name" value="UFD1_N1"/>
    <property type="match status" value="1"/>
</dbReference>
<feature type="compositionally biased region" description="Basic and acidic residues" evidence="3">
    <location>
        <begin position="259"/>
        <end position="286"/>
    </location>
</feature>
<dbReference type="Gene3D" id="2.40.40.50">
    <property type="entry name" value="Ubiquitin fusion degradation protein UFD1, N-terminal domain"/>
    <property type="match status" value="1"/>
</dbReference>
<evidence type="ECO:0000259" key="5">
    <source>
        <dbReference type="Pfam" id="PF24842"/>
    </source>
</evidence>
<dbReference type="Proteomes" id="UP000243975">
    <property type="component" value="Unassembled WGS sequence"/>
</dbReference>
<feature type="region of interest" description="Disordered" evidence="3">
    <location>
        <begin position="230"/>
        <end position="298"/>
    </location>
</feature>
<feature type="compositionally biased region" description="Basic and acidic residues" evidence="3">
    <location>
        <begin position="188"/>
        <end position="217"/>
    </location>
</feature>
<dbReference type="OMA" id="DARMNEE"/>
<comment type="similarity">
    <text evidence="1">Belongs to the UFD1 family.</text>
</comment>
<evidence type="ECO:0000313" key="7">
    <source>
        <dbReference type="Proteomes" id="UP000243975"/>
    </source>
</evidence>
<dbReference type="InterPro" id="IPR055418">
    <property type="entry name" value="UFD1_N2"/>
</dbReference>
<dbReference type="AlphaFoldDB" id="A0A103YIR1"/>
<evidence type="ECO:0000313" key="6">
    <source>
        <dbReference type="EMBL" id="KVI09859.1"/>
    </source>
</evidence>
<dbReference type="EMBL" id="LEKV01001038">
    <property type="protein sequence ID" value="KVI09859.1"/>
    <property type="molecule type" value="Genomic_DNA"/>
</dbReference>
<dbReference type="GO" id="GO:0006511">
    <property type="term" value="P:ubiquitin-dependent protein catabolic process"/>
    <property type="evidence" value="ECO:0007669"/>
    <property type="project" value="InterPro"/>
</dbReference>
<name>A0A103YIR1_CYNCS</name>
<proteinExistence type="inferred from homology"/>
<dbReference type="OrthoDB" id="422728at2759"/>
<evidence type="ECO:0000256" key="3">
    <source>
        <dbReference type="SAM" id="MobiDB-lite"/>
    </source>
</evidence>
<feature type="domain" description="Ubiquitin fusion degradation protein UFD1 N-terminal subdomain 1" evidence="4">
    <location>
        <begin position="13"/>
        <end position="108"/>
    </location>
</feature>
<dbReference type="InterPro" id="IPR042299">
    <property type="entry name" value="Ufd1-like_Nn"/>
</dbReference>
<evidence type="ECO:0000259" key="4">
    <source>
        <dbReference type="Pfam" id="PF03152"/>
    </source>
</evidence>
<dbReference type="GO" id="GO:0034098">
    <property type="term" value="C:VCP-NPL4-UFD1 AAA ATPase complex"/>
    <property type="evidence" value="ECO:0007669"/>
    <property type="project" value="TreeGrafter"/>
</dbReference>
<dbReference type="Gramene" id="KVI09859">
    <property type="protein sequence ID" value="KVI09859"/>
    <property type="gene ID" value="Ccrd_011742"/>
</dbReference>
<keyword evidence="2" id="KW-0833">Ubl conjugation pathway</keyword>
<organism evidence="6 7">
    <name type="scientific">Cynara cardunculus var. scolymus</name>
    <name type="common">Globe artichoke</name>
    <name type="synonym">Cynara scolymus</name>
    <dbReference type="NCBI Taxonomy" id="59895"/>
    <lineage>
        <taxon>Eukaryota</taxon>
        <taxon>Viridiplantae</taxon>
        <taxon>Streptophyta</taxon>
        <taxon>Embryophyta</taxon>
        <taxon>Tracheophyta</taxon>
        <taxon>Spermatophyta</taxon>
        <taxon>Magnoliopsida</taxon>
        <taxon>eudicotyledons</taxon>
        <taxon>Gunneridae</taxon>
        <taxon>Pentapetalae</taxon>
        <taxon>asterids</taxon>
        <taxon>campanulids</taxon>
        <taxon>Asterales</taxon>
        <taxon>Asteraceae</taxon>
        <taxon>Carduoideae</taxon>
        <taxon>Cardueae</taxon>
        <taxon>Carduinae</taxon>
        <taxon>Cynara</taxon>
    </lineage>
</organism>
<protein>
    <recommendedName>
        <fullName evidence="8">Ubiquitin fusion degradation protein UFD1</fullName>
    </recommendedName>
</protein>
<dbReference type="Gene3D" id="3.10.330.10">
    <property type="match status" value="1"/>
</dbReference>
<comment type="caution">
    <text evidence="6">The sequence shown here is derived from an EMBL/GenBank/DDBJ whole genome shotgun (WGS) entry which is preliminary data.</text>
</comment>
<feature type="region of interest" description="Disordered" evidence="3">
    <location>
        <begin position="184"/>
        <end position="217"/>
    </location>
</feature>
<dbReference type="PANTHER" id="PTHR12555:SF21">
    <property type="entry name" value="UBIQUITIN FUSION DEGRADATION PROTEIN 1 HOMOLOG"/>
    <property type="match status" value="1"/>
</dbReference>
<accession>A0A103YIR1</accession>
<dbReference type="InterPro" id="IPR004854">
    <property type="entry name" value="Ufd1-like"/>
</dbReference>
<dbReference type="GO" id="GO:0031593">
    <property type="term" value="F:polyubiquitin modification-dependent protein binding"/>
    <property type="evidence" value="ECO:0007669"/>
    <property type="project" value="TreeGrafter"/>
</dbReference>
<sequence length="298" mass="33355">MDEYDHSDNPSHFDKNYLAYPLSHIGKHHLDSGNMIIMPPSALNHLASLPVSYPMHFRLQNTITGHHSHSGVLEFTAQEGFVLLPTSMMNNMQLESGDLVNIKNATLPKGTYIKIQPHATKFITLSDHKSLLEKAFRDFACLTTGDVVVINHGEEKYVVNILETKPSPAISLFDTDCEVEFAPPLDYKQPEKKPVADFKGKRTSDENKSTPGSRDDVDIMMKEYKPFSGIGRRLDGMQVPETDHQSVKKSKRNESSMPTDHDGKPMEKKPQSSTVEEKVNGEHEGFKAFTGKSFRLGG</sequence>
<gene>
    <name evidence="6" type="ORF">Ccrd_011742</name>
</gene>
<dbReference type="Pfam" id="PF24842">
    <property type="entry name" value="UFD1_N2"/>
    <property type="match status" value="1"/>
</dbReference>